<comment type="caution">
    <text evidence="2">The sequence shown here is derived from an EMBL/GenBank/DDBJ whole genome shotgun (WGS) entry which is preliminary data.</text>
</comment>
<evidence type="ECO:0000256" key="1">
    <source>
        <dbReference type="SAM" id="MobiDB-lite"/>
    </source>
</evidence>
<reference evidence="2" key="2">
    <citation type="submission" date="2022-01" db="EMBL/GenBank/DDBJ databases">
        <authorList>
            <person name="Yamashiro T."/>
            <person name="Shiraishi A."/>
            <person name="Satake H."/>
            <person name="Nakayama K."/>
        </authorList>
    </citation>
    <scope>NUCLEOTIDE SEQUENCE</scope>
</reference>
<accession>A0ABQ5J5X7</accession>
<name>A0ABQ5J5X7_9ASTR</name>
<feature type="compositionally biased region" description="Acidic residues" evidence="1">
    <location>
        <begin position="40"/>
        <end position="56"/>
    </location>
</feature>
<reference evidence="2" key="1">
    <citation type="journal article" date="2022" name="Int. J. Mol. Sci.">
        <title>Draft Genome of Tanacetum Coccineum: Genomic Comparison of Closely Related Tanacetum-Family Plants.</title>
        <authorList>
            <person name="Yamashiro T."/>
            <person name="Shiraishi A."/>
            <person name="Nakayama K."/>
            <person name="Satake H."/>
        </authorList>
    </citation>
    <scope>NUCLEOTIDE SEQUENCE</scope>
</reference>
<dbReference type="EMBL" id="BQNB010021549">
    <property type="protein sequence ID" value="GJU07536.1"/>
    <property type="molecule type" value="Genomic_DNA"/>
</dbReference>
<dbReference type="Proteomes" id="UP001151760">
    <property type="component" value="Unassembled WGS sequence"/>
</dbReference>
<feature type="region of interest" description="Disordered" evidence="1">
    <location>
        <begin position="20"/>
        <end position="58"/>
    </location>
</feature>
<evidence type="ECO:0000313" key="2">
    <source>
        <dbReference type="EMBL" id="GJU07536.1"/>
    </source>
</evidence>
<evidence type="ECO:0000313" key="3">
    <source>
        <dbReference type="Proteomes" id="UP001151760"/>
    </source>
</evidence>
<keyword evidence="3" id="KW-1185">Reference proteome</keyword>
<sequence length="143" mass="16285">MGTSSWYQSSGLRDLGLNLGVDMAESNPEGAEWPTQVDIPENDEREETPEQTETDEHENAHILAAMAKEIKEMISQEVAKARVGALSHLKEYFANLLRGRGKEWWNYTLAAKGLDVARNMSWNEYKDLFLQKFSPQTKLRNIA</sequence>
<gene>
    <name evidence="2" type="ORF">Tco_1123966</name>
</gene>
<protein>
    <recommendedName>
        <fullName evidence="4">Retrotransposon gag domain-containing protein</fullName>
    </recommendedName>
</protein>
<proteinExistence type="predicted"/>
<evidence type="ECO:0008006" key="4">
    <source>
        <dbReference type="Google" id="ProtNLM"/>
    </source>
</evidence>
<organism evidence="2 3">
    <name type="scientific">Tanacetum coccineum</name>
    <dbReference type="NCBI Taxonomy" id="301880"/>
    <lineage>
        <taxon>Eukaryota</taxon>
        <taxon>Viridiplantae</taxon>
        <taxon>Streptophyta</taxon>
        <taxon>Embryophyta</taxon>
        <taxon>Tracheophyta</taxon>
        <taxon>Spermatophyta</taxon>
        <taxon>Magnoliopsida</taxon>
        <taxon>eudicotyledons</taxon>
        <taxon>Gunneridae</taxon>
        <taxon>Pentapetalae</taxon>
        <taxon>asterids</taxon>
        <taxon>campanulids</taxon>
        <taxon>Asterales</taxon>
        <taxon>Asteraceae</taxon>
        <taxon>Asteroideae</taxon>
        <taxon>Anthemideae</taxon>
        <taxon>Anthemidinae</taxon>
        <taxon>Tanacetum</taxon>
    </lineage>
</organism>